<keyword evidence="2" id="KW-1133">Transmembrane helix</keyword>
<dbReference type="RefSeq" id="WP_086042458.1">
    <property type="nucleotide sequence ID" value="NZ_CBCRZA010000005.1"/>
</dbReference>
<dbReference type="EMBL" id="CP047363">
    <property type="protein sequence ID" value="QIH78358.1"/>
    <property type="molecule type" value="Genomic_DNA"/>
</dbReference>
<evidence type="ECO:0000313" key="3">
    <source>
        <dbReference type="EMBL" id="ARQ06811.1"/>
    </source>
</evidence>
<keyword evidence="5" id="KW-1185">Reference proteome</keyword>
<name>A0A1W7AB54_9STAP</name>
<dbReference type="OrthoDB" id="2418550at2"/>
<dbReference type="AlphaFoldDB" id="A0A1W7AB54"/>
<dbReference type="Proteomes" id="UP000194154">
    <property type="component" value="Chromosome"/>
</dbReference>
<protein>
    <submittedName>
        <fullName evidence="3">Uncharacterized protein</fullName>
    </submittedName>
</protein>
<evidence type="ECO:0000256" key="2">
    <source>
        <dbReference type="SAM" id="Phobius"/>
    </source>
</evidence>
<feature type="compositionally biased region" description="Basic and acidic residues" evidence="1">
    <location>
        <begin position="50"/>
        <end position="60"/>
    </location>
</feature>
<accession>A0A1W7AB54</accession>
<sequence>MTIRISKEFILYFILFLIITLFSVLYIEQSQAIYYNEAPGFTEQIGEQDRDKLPHSDSYHDPVSNGEVLGVVN</sequence>
<proteinExistence type="predicted"/>
<dbReference type="KEGG" id="mcak:MCCS_11650"/>
<keyword evidence="2" id="KW-0812">Transmembrane</keyword>
<reference evidence="3 5" key="1">
    <citation type="journal article" date="2017" name="Int. J. Syst. Evol. Microbiol.">
        <title>Macrococcus canis sp. nov., a skin bacterium associated with infections in dogs.</title>
        <authorList>
            <person name="Gobeli Brawand S."/>
            <person name="Cotting K."/>
            <person name="Gomez-Sanz E."/>
            <person name="Collaud A."/>
            <person name="Thomann A."/>
            <person name="Brodard I."/>
            <person name="Rodriguez-Campos S."/>
            <person name="Strauss C."/>
            <person name="Perreten V."/>
        </authorList>
    </citation>
    <scope>NUCLEOTIDE SEQUENCE [LARGE SCALE GENOMIC DNA]</scope>
    <source>
        <strain evidence="3 5">KM45013</strain>
    </source>
</reference>
<evidence type="ECO:0000313" key="5">
    <source>
        <dbReference type="Proteomes" id="UP000194154"/>
    </source>
</evidence>
<gene>
    <name evidence="4" type="ORF">GTN30_06700</name>
    <name evidence="3" type="ORF">MCCS_11650</name>
</gene>
<feature type="transmembrane region" description="Helical" evidence="2">
    <location>
        <begin position="9"/>
        <end position="27"/>
    </location>
</feature>
<evidence type="ECO:0000256" key="1">
    <source>
        <dbReference type="SAM" id="MobiDB-lite"/>
    </source>
</evidence>
<dbReference type="Proteomes" id="UP000501122">
    <property type="component" value="Chromosome"/>
</dbReference>
<dbReference type="STRING" id="1855823.MCCS_11650"/>
<feature type="region of interest" description="Disordered" evidence="1">
    <location>
        <begin position="50"/>
        <end position="73"/>
    </location>
</feature>
<dbReference type="EMBL" id="CP021059">
    <property type="protein sequence ID" value="ARQ06811.1"/>
    <property type="molecule type" value="Genomic_DNA"/>
</dbReference>
<evidence type="ECO:0000313" key="4">
    <source>
        <dbReference type="EMBL" id="QIH78358.1"/>
    </source>
</evidence>
<reference evidence="3" key="2">
    <citation type="submission" date="2017-04" db="EMBL/GenBank/DDBJ databases">
        <authorList>
            <person name="Afonso C.L."/>
            <person name="Miller P.J."/>
            <person name="Scott M.A."/>
            <person name="Spackman E."/>
            <person name="Goraichik I."/>
            <person name="Dimitrov K.M."/>
            <person name="Suarez D.L."/>
            <person name="Swayne D.E."/>
        </authorList>
    </citation>
    <scope>NUCLEOTIDE SEQUENCE</scope>
    <source>
        <strain evidence="3">KM45013</strain>
    </source>
</reference>
<dbReference type="GeneID" id="35295294"/>
<keyword evidence="2" id="KW-0472">Membrane</keyword>
<organism evidence="3 5">
    <name type="scientific">Macrococcoides canis</name>
    <dbReference type="NCBI Taxonomy" id="1855823"/>
    <lineage>
        <taxon>Bacteria</taxon>
        <taxon>Bacillati</taxon>
        <taxon>Bacillota</taxon>
        <taxon>Bacilli</taxon>
        <taxon>Bacillales</taxon>
        <taxon>Staphylococcaceae</taxon>
        <taxon>Macrococcoides</taxon>
    </lineage>
</organism>
<reference evidence="4" key="3">
    <citation type="journal article" date="2020" name="Antimicrob. Agents Chemother.">
        <title>The novel macrolide resistance genes mef(D), msr(F) and msr(H) are present on resistance islands in Macrococcus canis, Macrococcus caseolyticus and Staphylococcus aureus.</title>
        <authorList>
            <person name="Schwendener S."/>
            <person name="Dona V."/>
            <person name="Perreten V."/>
        </authorList>
    </citation>
    <scope>NUCLEOTIDE SEQUENCE</scope>
    <source>
        <strain evidence="4">Epi0076A</strain>
    </source>
</reference>